<proteinExistence type="inferred from homology"/>
<dbReference type="Gene3D" id="1.10.10.10">
    <property type="entry name" value="Winged helix-like DNA-binding domain superfamily/Winged helix DNA-binding domain"/>
    <property type="match status" value="1"/>
</dbReference>
<dbReference type="SMART" id="SM00884">
    <property type="entry name" value="Cullin_Nedd8"/>
    <property type="match status" value="1"/>
</dbReference>
<evidence type="ECO:0000259" key="4">
    <source>
        <dbReference type="PROSITE" id="PS50097"/>
    </source>
</evidence>
<dbReference type="Proteomes" id="UP000789901">
    <property type="component" value="Unassembled WGS sequence"/>
</dbReference>
<dbReference type="SUPFAM" id="SSF46785">
    <property type="entry name" value="Winged helix' DNA-binding domain"/>
    <property type="match status" value="1"/>
</dbReference>
<reference evidence="5 6" key="1">
    <citation type="submission" date="2021-06" db="EMBL/GenBank/DDBJ databases">
        <authorList>
            <person name="Kallberg Y."/>
            <person name="Tangrot J."/>
            <person name="Rosling A."/>
        </authorList>
    </citation>
    <scope>NUCLEOTIDE SEQUENCE [LARGE SCALE GENOMIC DNA]</scope>
    <source>
        <strain evidence="5 6">120-4 pot B 10/14</strain>
    </source>
</reference>
<evidence type="ECO:0000256" key="1">
    <source>
        <dbReference type="PROSITE-ProRule" id="PRU00330"/>
    </source>
</evidence>
<dbReference type="InterPro" id="IPR019559">
    <property type="entry name" value="Cullin_neddylation_domain"/>
</dbReference>
<dbReference type="PROSITE" id="PS50069">
    <property type="entry name" value="CULLIN_2"/>
    <property type="match status" value="1"/>
</dbReference>
<evidence type="ECO:0000256" key="2">
    <source>
        <dbReference type="RuleBase" id="RU003829"/>
    </source>
</evidence>
<dbReference type="SMART" id="SM00182">
    <property type="entry name" value="CULLIN"/>
    <property type="match status" value="1"/>
</dbReference>
<dbReference type="InterPro" id="IPR001373">
    <property type="entry name" value="Cullin_N"/>
</dbReference>
<evidence type="ECO:0000259" key="3">
    <source>
        <dbReference type="PROSITE" id="PS50069"/>
    </source>
</evidence>
<dbReference type="InterPro" id="IPR011333">
    <property type="entry name" value="SKP1/BTB/POZ_sf"/>
</dbReference>
<feature type="non-terminal residue" evidence="5">
    <location>
        <position position="582"/>
    </location>
</feature>
<dbReference type="SMART" id="SM00225">
    <property type="entry name" value="BTB"/>
    <property type="match status" value="1"/>
</dbReference>
<protein>
    <submittedName>
        <fullName evidence="5">40052_t:CDS:1</fullName>
    </submittedName>
</protein>
<dbReference type="PANTHER" id="PTHR11932">
    <property type="entry name" value="CULLIN"/>
    <property type="match status" value="1"/>
</dbReference>
<dbReference type="InterPro" id="IPR036317">
    <property type="entry name" value="Cullin_homology_sf"/>
</dbReference>
<sequence>MYSQSLIPSFFTYKNVDENDPSLLDQSLIFLDDNEIKNDIYIIAGYDWNHRMFKVHTSILKDRCDYFKTELFNQSICKNSDGIIIFYKEDISPEIFELILELYDTNVNILDFIIAADEMLLPKLVDSLESHLIDKYLKQFSPEIEAWISCLITINKEQFLSRFEKCIYEICLEHLKEIIPGNVNTKIEPRDYISALLEVRIMYIDTIATFGSDINLITSLDKVFQKIVNQNHVTGESKTKSPELLAQFCDHLLKKDSDKSYLEDVMTIFKYVEDKEIFLKFFTKFFAKRLINKASQSEDAENSLISKLKETCGIGYISKLQRMLNCVELSKDLNDQFKNHCFIRSMGVNKQGIYIIKNTTFASWPFFQLTTNFIIPKELEETFKNFETFYHSKHAGRKLKSLFHFSKGELKANYCKKTYIFKVSLYQMGILLQYNDNTSYTFEELKQKTDLYDCALTEILKILIQTKVLKLSNSNEVGCPLSRYELNMNFKSYKTCVQLNVPIHLEQSEVKTKNTNDTCSSERLFTIQKTIIRFIQCKRIMNQNDIVNEVINYCIKDFMPRLIDIKKCIDILIEKEYLERVK</sequence>
<dbReference type="InterPro" id="IPR045093">
    <property type="entry name" value="Cullin"/>
</dbReference>
<dbReference type="EMBL" id="CAJVQB010011480">
    <property type="protein sequence ID" value="CAG8748053.1"/>
    <property type="molecule type" value="Genomic_DNA"/>
</dbReference>
<accession>A0ABN7VBH0</accession>
<gene>
    <name evidence="5" type="ORF">GMARGA_LOCUS16082</name>
</gene>
<dbReference type="InterPro" id="IPR036390">
    <property type="entry name" value="WH_DNA-bd_sf"/>
</dbReference>
<dbReference type="InterPro" id="IPR059120">
    <property type="entry name" value="Cullin-like_AB"/>
</dbReference>
<dbReference type="SUPFAM" id="SSF75632">
    <property type="entry name" value="Cullin homology domain"/>
    <property type="match status" value="1"/>
</dbReference>
<feature type="domain" description="Cullin family profile" evidence="3">
    <location>
        <begin position="240"/>
        <end position="464"/>
    </location>
</feature>
<dbReference type="Pfam" id="PF10557">
    <property type="entry name" value="Cullin_Nedd8"/>
    <property type="match status" value="1"/>
</dbReference>
<keyword evidence="6" id="KW-1185">Reference proteome</keyword>
<name>A0ABN7VBH0_GIGMA</name>
<dbReference type="InterPro" id="IPR016158">
    <property type="entry name" value="Cullin_homology"/>
</dbReference>
<dbReference type="Pfam" id="PF00888">
    <property type="entry name" value="Cullin"/>
    <property type="match status" value="1"/>
</dbReference>
<feature type="domain" description="BTB" evidence="4">
    <location>
        <begin position="38"/>
        <end position="106"/>
    </location>
</feature>
<dbReference type="SUPFAM" id="SSF54695">
    <property type="entry name" value="POZ domain"/>
    <property type="match status" value="1"/>
</dbReference>
<dbReference type="Pfam" id="PF26557">
    <property type="entry name" value="Cullin_AB"/>
    <property type="match status" value="1"/>
</dbReference>
<organism evidence="5 6">
    <name type="scientific">Gigaspora margarita</name>
    <dbReference type="NCBI Taxonomy" id="4874"/>
    <lineage>
        <taxon>Eukaryota</taxon>
        <taxon>Fungi</taxon>
        <taxon>Fungi incertae sedis</taxon>
        <taxon>Mucoromycota</taxon>
        <taxon>Glomeromycotina</taxon>
        <taxon>Glomeromycetes</taxon>
        <taxon>Diversisporales</taxon>
        <taxon>Gigasporaceae</taxon>
        <taxon>Gigaspora</taxon>
    </lineage>
</organism>
<evidence type="ECO:0000313" key="5">
    <source>
        <dbReference type="EMBL" id="CAG8748053.1"/>
    </source>
</evidence>
<comment type="similarity">
    <text evidence="1 2">Belongs to the cullin family.</text>
</comment>
<dbReference type="Gene3D" id="1.20.1310.10">
    <property type="entry name" value="Cullin Repeats"/>
    <property type="match status" value="2"/>
</dbReference>
<dbReference type="Gene3D" id="3.30.710.10">
    <property type="entry name" value="Potassium Channel Kv1.1, Chain A"/>
    <property type="match status" value="1"/>
</dbReference>
<dbReference type="InterPro" id="IPR036388">
    <property type="entry name" value="WH-like_DNA-bd_sf"/>
</dbReference>
<evidence type="ECO:0000313" key="6">
    <source>
        <dbReference type="Proteomes" id="UP000789901"/>
    </source>
</evidence>
<dbReference type="Gene3D" id="3.30.230.130">
    <property type="entry name" value="Cullin, Chain C, Domain 2"/>
    <property type="match status" value="1"/>
</dbReference>
<comment type="caution">
    <text evidence="5">The sequence shown here is derived from an EMBL/GenBank/DDBJ whole genome shotgun (WGS) entry which is preliminary data.</text>
</comment>
<dbReference type="InterPro" id="IPR000210">
    <property type="entry name" value="BTB/POZ_dom"/>
</dbReference>
<dbReference type="PROSITE" id="PS50097">
    <property type="entry name" value="BTB"/>
    <property type="match status" value="1"/>
</dbReference>